<sequence length="67" mass="7610">MQKQNQNDIKQFVAMRSYPDLTTVNITSMMHYLCEAFVRITFDDNPDPQVLNIEVIGELGESSIMAG</sequence>
<proteinExistence type="predicted"/>
<gene>
    <name evidence="1" type="ORF">EZS28_027453</name>
</gene>
<name>A0A5J4V3S7_9EUKA</name>
<protein>
    <submittedName>
        <fullName evidence="1">Uncharacterized protein</fullName>
    </submittedName>
</protein>
<accession>A0A5J4V3S7</accession>
<organism evidence="1 2">
    <name type="scientific">Streblomastix strix</name>
    <dbReference type="NCBI Taxonomy" id="222440"/>
    <lineage>
        <taxon>Eukaryota</taxon>
        <taxon>Metamonada</taxon>
        <taxon>Preaxostyla</taxon>
        <taxon>Oxymonadida</taxon>
        <taxon>Streblomastigidae</taxon>
        <taxon>Streblomastix</taxon>
    </lineage>
</organism>
<comment type="caution">
    <text evidence="1">The sequence shown here is derived from an EMBL/GenBank/DDBJ whole genome shotgun (WGS) entry which is preliminary data.</text>
</comment>
<dbReference type="Proteomes" id="UP000324800">
    <property type="component" value="Unassembled WGS sequence"/>
</dbReference>
<evidence type="ECO:0000313" key="1">
    <source>
        <dbReference type="EMBL" id="KAA6377020.1"/>
    </source>
</evidence>
<evidence type="ECO:0000313" key="2">
    <source>
        <dbReference type="Proteomes" id="UP000324800"/>
    </source>
</evidence>
<reference evidence="1 2" key="1">
    <citation type="submission" date="2019-03" db="EMBL/GenBank/DDBJ databases">
        <title>Single cell metagenomics reveals metabolic interactions within the superorganism composed of flagellate Streblomastix strix and complex community of Bacteroidetes bacteria on its surface.</title>
        <authorList>
            <person name="Treitli S.C."/>
            <person name="Kolisko M."/>
            <person name="Husnik F."/>
            <person name="Keeling P."/>
            <person name="Hampl V."/>
        </authorList>
    </citation>
    <scope>NUCLEOTIDE SEQUENCE [LARGE SCALE GENOMIC DNA]</scope>
    <source>
        <strain evidence="1">ST1C</strain>
    </source>
</reference>
<dbReference type="EMBL" id="SNRW01010106">
    <property type="protein sequence ID" value="KAA6377020.1"/>
    <property type="molecule type" value="Genomic_DNA"/>
</dbReference>
<dbReference type="AlphaFoldDB" id="A0A5J4V3S7"/>